<feature type="compositionally biased region" description="Gly residues" evidence="20">
    <location>
        <begin position="250"/>
        <end position="260"/>
    </location>
</feature>
<dbReference type="GO" id="GO:0000139">
    <property type="term" value="C:Golgi membrane"/>
    <property type="evidence" value="ECO:0007669"/>
    <property type="project" value="UniProtKB-SubCell"/>
</dbReference>
<comment type="similarity">
    <text evidence="5 19">Belongs to the ATG9 family.</text>
</comment>
<dbReference type="GO" id="GO:0034045">
    <property type="term" value="C:phagophore assembly site membrane"/>
    <property type="evidence" value="ECO:0007669"/>
    <property type="project" value="UniProtKB-SubCell"/>
</dbReference>
<feature type="transmembrane region" description="Helical" evidence="19">
    <location>
        <begin position="536"/>
        <end position="560"/>
    </location>
</feature>
<dbReference type="GO" id="GO:0034727">
    <property type="term" value="P:piecemeal microautophagy of the nucleus"/>
    <property type="evidence" value="ECO:0007669"/>
    <property type="project" value="TreeGrafter"/>
</dbReference>
<dbReference type="AlphaFoldDB" id="S3BW80"/>
<feature type="region of interest" description="Disordered" evidence="20">
    <location>
        <begin position="888"/>
        <end position="964"/>
    </location>
</feature>
<evidence type="ECO:0000256" key="13">
    <source>
        <dbReference type="ARBA" id="ARBA00023136"/>
    </source>
</evidence>
<keyword evidence="14" id="KW-0968">Cytoplasmic vesicle</keyword>
<evidence type="ECO:0000313" key="21">
    <source>
        <dbReference type="EMBL" id="EPE03661.1"/>
    </source>
</evidence>
<evidence type="ECO:0000256" key="5">
    <source>
        <dbReference type="ARBA" id="ARBA00006185"/>
    </source>
</evidence>
<keyword evidence="10 19" id="KW-0072">Autophagy</keyword>
<evidence type="ECO:0000256" key="18">
    <source>
        <dbReference type="ARBA" id="ARBA00024631"/>
    </source>
</evidence>
<dbReference type="GO" id="GO:0005776">
    <property type="term" value="C:autophagosome"/>
    <property type="evidence" value="ECO:0007669"/>
    <property type="project" value="TreeGrafter"/>
</dbReference>
<organism evidence="21 22">
    <name type="scientific">Ophiostoma piceae (strain UAMH 11346)</name>
    <name type="common">Sap stain fungus</name>
    <dbReference type="NCBI Taxonomy" id="1262450"/>
    <lineage>
        <taxon>Eukaryota</taxon>
        <taxon>Fungi</taxon>
        <taxon>Dikarya</taxon>
        <taxon>Ascomycota</taxon>
        <taxon>Pezizomycotina</taxon>
        <taxon>Sordariomycetes</taxon>
        <taxon>Sordariomycetidae</taxon>
        <taxon>Ophiostomatales</taxon>
        <taxon>Ophiostomataceae</taxon>
        <taxon>Ophiostoma</taxon>
    </lineage>
</organism>
<dbReference type="PANTHER" id="PTHR13038:SF10">
    <property type="entry name" value="AUTOPHAGY-RELATED PROTEIN 9"/>
    <property type="match status" value="1"/>
</dbReference>
<keyword evidence="12 19" id="KW-0445">Lipid transport</keyword>
<evidence type="ECO:0000256" key="14">
    <source>
        <dbReference type="ARBA" id="ARBA00023329"/>
    </source>
</evidence>
<dbReference type="GO" id="GO:0005789">
    <property type="term" value="C:endoplasmic reticulum membrane"/>
    <property type="evidence" value="ECO:0007669"/>
    <property type="project" value="UniProtKB-SubCell"/>
</dbReference>
<evidence type="ECO:0000256" key="20">
    <source>
        <dbReference type="SAM" id="MobiDB-lite"/>
    </source>
</evidence>
<evidence type="ECO:0000256" key="7">
    <source>
        <dbReference type="ARBA" id="ARBA00022448"/>
    </source>
</evidence>
<dbReference type="eggNOG" id="KOG2173">
    <property type="taxonomic scope" value="Eukaryota"/>
</dbReference>
<evidence type="ECO:0000256" key="3">
    <source>
        <dbReference type="ARBA" id="ARBA00004511"/>
    </source>
</evidence>
<keyword evidence="8 19" id="KW-0812">Transmembrane</keyword>
<comment type="subcellular location">
    <subcellularLocation>
        <location evidence="1">Cytoplasmic vesicle membrane</location>
        <topology evidence="1">Multi-pass membrane protein</topology>
    </subcellularLocation>
    <subcellularLocation>
        <location evidence="2">Endoplasmic reticulum membrane</location>
        <topology evidence="2">Multi-pass membrane protein</topology>
    </subcellularLocation>
    <subcellularLocation>
        <location evidence="4">Golgi apparatus membrane</location>
        <topology evidence="4">Multi-pass membrane protein</topology>
    </subcellularLocation>
    <subcellularLocation>
        <location evidence="3 19">Preautophagosomal structure membrane</location>
        <topology evidence="3 19">Multi-pass membrane protein</topology>
    </subcellularLocation>
</comment>
<feature type="transmembrane region" description="Helical" evidence="19">
    <location>
        <begin position="364"/>
        <end position="387"/>
    </location>
</feature>
<evidence type="ECO:0000256" key="15">
    <source>
        <dbReference type="ARBA" id="ARBA00024479"/>
    </source>
</evidence>
<gene>
    <name evidence="21" type="ORF">F503_01919</name>
</gene>
<accession>S3BW80</accession>
<dbReference type="VEuPathDB" id="FungiDB:F503_01919"/>
<keyword evidence="9 19" id="KW-1133">Transmembrane helix</keyword>
<dbReference type="HOGENOM" id="CLU_006200_1_1_1"/>
<evidence type="ECO:0000256" key="17">
    <source>
        <dbReference type="ARBA" id="ARBA00024621"/>
    </source>
</evidence>
<keyword evidence="7 19" id="KW-0813">Transport</keyword>
<evidence type="ECO:0000256" key="4">
    <source>
        <dbReference type="ARBA" id="ARBA00004653"/>
    </source>
</evidence>
<dbReference type="GO" id="GO:0000422">
    <property type="term" value="P:autophagy of mitochondrion"/>
    <property type="evidence" value="ECO:0007669"/>
    <property type="project" value="TreeGrafter"/>
</dbReference>
<dbReference type="GO" id="GO:0061709">
    <property type="term" value="P:reticulophagy"/>
    <property type="evidence" value="ECO:0007669"/>
    <property type="project" value="TreeGrafter"/>
</dbReference>
<keyword evidence="22" id="KW-1185">Reference proteome</keyword>
<keyword evidence="13 19" id="KW-0472">Membrane</keyword>
<evidence type="ECO:0000256" key="12">
    <source>
        <dbReference type="ARBA" id="ARBA00023055"/>
    </source>
</evidence>
<comment type="function">
    <text evidence="19">Phospholipid scramblase involved in autophagy. Cycles between the preautophagosomal structure/phagophore assembly site (PAS) and the cytoplasmic vesicle pool and supplies membrane for the growing autophagosome. Lipid scramblase activity plays a key role in preautophagosomal structure/phagophore assembly by distributing the phospholipids that arrive through ATG2 from the cytoplasmic to the luminal leaflet of the bilayer, thereby driving autophagosomal membrane expansion.</text>
</comment>
<feature type="region of interest" description="Disordered" evidence="20">
    <location>
        <begin position="125"/>
        <end position="260"/>
    </location>
</feature>
<dbReference type="GO" id="GO:0030659">
    <property type="term" value="C:cytoplasmic vesicle membrane"/>
    <property type="evidence" value="ECO:0007669"/>
    <property type="project" value="UniProtKB-SubCell"/>
</dbReference>
<keyword evidence="11" id="KW-0333">Golgi apparatus</keyword>
<comment type="catalytic activity">
    <reaction evidence="16">
        <text>a 1,2-diacyl-sn-glycero-3-phosphoethanolamine(in) = a 1,2-diacyl-sn-glycero-3-phosphoethanolamine(out)</text>
        <dbReference type="Rhea" id="RHEA:38895"/>
        <dbReference type="ChEBI" id="CHEBI:64612"/>
    </reaction>
</comment>
<comment type="caution">
    <text evidence="19">Lacks conserved residue(s) required for the propagation of feature annotation.</text>
</comment>
<protein>
    <recommendedName>
        <fullName evidence="6 19">Autophagy-related protein 9</fullName>
    </recommendedName>
</protein>
<evidence type="ECO:0000256" key="16">
    <source>
        <dbReference type="ARBA" id="ARBA00024615"/>
    </source>
</evidence>
<comment type="catalytic activity">
    <reaction evidence="18">
        <text>a 1,2-diacyl-sn-glycero-3-phosphocholine(in) = a 1,2-diacyl-sn-glycero-3-phosphocholine(out)</text>
        <dbReference type="Rhea" id="RHEA:38571"/>
        <dbReference type="ChEBI" id="CHEBI:57643"/>
    </reaction>
</comment>
<name>S3BW80_OPHP1</name>
<comment type="catalytic activity">
    <reaction evidence="15">
        <text>a 1,2-diacyl-sn-glycero-3-phospho-L-serine(in) = a 1,2-diacyl-sn-glycero-3-phospho-L-serine(out)</text>
        <dbReference type="Rhea" id="RHEA:38663"/>
        <dbReference type="ChEBI" id="CHEBI:57262"/>
    </reaction>
</comment>
<dbReference type="OrthoDB" id="2020634at2759"/>
<evidence type="ECO:0000256" key="9">
    <source>
        <dbReference type="ARBA" id="ARBA00022989"/>
    </source>
</evidence>
<feature type="region of interest" description="Disordered" evidence="20">
    <location>
        <begin position="1"/>
        <end position="42"/>
    </location>
</feature>
<comment type="catalytic activity">
    <reaction evidence="17">
        <text>a 1,2-diacyl-sn-glycero-3-phospho-(1D-myo-inositol-3-phosphate)(in) = a 1,2-diacyl-sn-glycero-3-phospho-(1D-myo-inositol-3-phosphate)(out)</text>
        <dbReference type="Rhea" id="RHEA:67920"/>
        <dbReference type="ChEBI" id="CHEBI:58088"/>
    </reaction>
</comment>
<dbReference type="Pfam" id="PF04109">
    <property type="entry name" value="ATG9"/>
    <property type="match status" value="1"/>
</dbReference>
<evidence type="ECO:0000256" key="19">
    <source>
        <dbReference type="RuleBase" id="RU364027"/>
    </source>
</evidence>
<evidence type="ECO:0000313" key="22">
    <source>
        <dbReference type="Proteomes" id="UP000016923"/>
    </source>
</evidence>
<feature type="compositionally biased region" description="Gly residues" evidence="20">
    <location>
        <begin position="14"/>
        <end position="24"/>
    </location>
</feature>
<evidence type="ECO:0000256" key="6">
    <source>
        <dbReference type="ARBA" id="ARBA00018074"/>
    </source>
</evidence>
<feature type="transmembrane region" description="Helical" evidence="19">
    <location>
        <begin position="315"/>
        <end position="335"/>
    </location>
</feature>
<dbReference type="Proteomes" id="UP000016923">
    <property type="component" value="Unassembled WGS sequence"/>
</dbReference>
<feature type="compositionally biased region" description="Polar residues" evidence="20">
    <location>
        <begin position="1"/>
        <end position="13"/>
    </location>
</feature>
<feature type="compositionally biased region" description="Polar residues" evidence="20">
    <location>
        <begin position="987"/>
        <end position="998"/>
    </location>
</feature>
<evidence type="ECO:0000256" key="10">
    <source>
        <dbReference type="ARBA" id="ARBA00023006"/>
    </source>
</evidence>
<evidence type="ECO:0000256" key="2">
    <source>
        <dbReference type="ARBA" id="ARBA00004477"/>
    </source>
</evidence>
<evidence type="ECO:0000256" key="11">
    <source>
        <dbReference type="ARBA" id="ARBA00023034"/>
    </source>
</evidence>
<evidence type="ECO:0000256" key="8">
    <source>
        <dbReference type="ARBA" id="ARBA00022692"/>
    </source>
</evidence>
<feature type="region of interest" description="Disordered" evidence="20">
    <location>
        <begin position="787"/>
        <end position="813"/>
    </location>
</feature>
<reference evidence="21 22" key="1">
    <citation type="journal article" date="2013" name="BMC Genomics">
        <title>The genome and transcriptome of the pine saprophyte Ophiostoma piceae, and a comparison with the bark beetle-associated pine pathogen Grosmannia clavigera.</title>
        <authorList>
            <person name="Haridas S."/>
            <person name="Wang Y."/>
            <person name="Lim L."/>
            <person name="Massoumi Alamouti S."/>
            <person name="Jackman S."/>
            <person name="Docking R."/>
            <person name="Robertson G."/>
            <person name="Birol I."/>
            <person name="Bohlmann J."/>
            <person name="Breuil C."/>
        </authorList>
    </citation>
    <scope>NUCLEOTIDE SEQUENCE [LARGE SCALE GENOMIC DNA]</scope>
    <source>
        <strain evidence="21 22">UAMH 11346</strain>
    </source>
</reference>
<feature type="region of interest" description="Disordered" evidence="20">
    <location>
        <begin position="976"/>
        <end position="998"/>
    </location>
</feature>
<sequence length="1049" mass="115618">MASNIFSRFNTTSGRGGGGDGGGRSFYKELRSGEAGGPGEAGFDVEERAGLALDEDNLNQQFHDYDLENADGLGIEDSRLTLEHATSAAEARGGGRKLSGGPASSAAAAAATIGARVSPAAAARMAGQGAAAGRARGHHSNSNNNHNPSRSRWGVPGDDDFDDDVPGSLLVEAQGAETAPLPPMLKATPLRSNPSNDRRSRGPSGGGAIPGASTKKNRSQWDAAQSQQRLHRDDYGGGRGSFGAPPPTVGGRGNARGGGGSQPGHALLSYFTSGGNQKSTAYDRAMWRWVNVSNLDNFIRDVYNYYRDSGLRCIMLARFLHLVNVAFVAVFLTFLTQCVDYTSSRGSTKMEQILIPQCTKNMSWVWNLGLWLFAFYFIWKTMQFFIFDVRRLLNLRDYFIYLLQIPEHDMQTVSWQDVVVKIMALRDQNPKTATNMTRLQREWIGSQSKERLDAHDIANRLMRRENYLIALFNKDILDLSIPLPFLRNTQLLTRTLEWTLWFGVLDFVFDERGQVNQEFLKSSRRTQLSLMLKSRFLFAGFMNLLLAPFVACYLVVVYFLTYYNEYQKNPSALGARGYTPLAEWKFREFNELEHLFQERLNMSYPFATRYLDQFPKRGTEQIARTVTFISGALWTVLAIATLLDPDPLFLGMEITRGHTVLFYVGVFASVWAAARGMITEDNSVFDPEYALRNVIEYTHYEPDHWKGRLHSYDVKVEFSELYQLKIRIFFEEIMSILLTPLILFTSLPRSSDQIVDFFREFTIHVDGLGYVCSFAVFDFHKGIGGAAGASSSKRQTEPQIVEPDPLGADGGDVRDDYYATKHGKMAASYYGFLDNYVINPKTGIPGHHPPGGAGGGNSARAHYQQFHHPPAFPGLNSPTLAADMQSSRIRHRGPGGSSGGNQPPALRTPHFGASSVAHPSPMASILLDPHHQPSGIAMASRSVHRPRSGNGGNSSRYGPTGTGESFIAEESNIEDSRVDGGVGDDGNSLTHPATQNSNDGLLEESMWQTAPPANLSRENSGAGDDGDVGVLGLMYQFQQAHQNHRGSLV</sequence>
<feature type="transmembrane region" description="Helical" evidence="19">
    <location>
        <begin position="622"/>
        <end position="643"/>
    </location>
</feature>
<feature type="compositionally biased region" description="Low complexity" evidence="20">
    <location>
        <begin position="125"/>
        <end position="148"/>
    </location>
</feature>
<dbReference type="GO" id="GO:0034497">
    <property type="term" value="P:protein localization to phagophore assembly site"/>
    <property type="evidence" value="ECO:0007669"/>
    <property type="project" value="TreeGrafter"/>
</dbReference>
<dbReference type="InterPro" id="IPR007241">
    <property type="entry name" value="Autophagy-rel_prot_9"/>
</dbReference>
<proteinExistence type="inferred from homology"/>
<dbReference type="OMA" id="MMHYFFR"/>
<dbReference type="GO" id="GO:0006869">
    <property type="term" value="P:lipid transport"/>
    <property type="evidence" value="ECO:0007669"/>
    <property type="project" value="UniProtKB-KW"/>
</dbReference>
<dbReference type="PANTHER" id="PTHR13038">
    <property type="entry name" value="APG9 AUTOPHAGY 9"/>
    <property type="match status" value="1"/>
</dbReference>
<evidence type="ECO:0000256" key="1">
    <source>
        <dbReference type="ARBA" id="ARBA00004439"/>
    </source>
</evidence>
<dbReference type="STRING" id="1262450.S3BW80"/>
<dbReference type="EMBL" id="KE148166">
    <property type="protein sequence ID" value="EPE03661.1"/>
    <property type="molecule type" value="Genomic_DNA"/>
</dbReference>